<organism evidence="3 4">
    <name type="scientific">Gordonia hirsuta DSM 44140 = NBRC 16056</name>
    <dbReference type="NCBI Taxonomy" id="1121927"/>
    <lineage>
        <taxon>Bacteria</taxon>
        <taxon>Bacillati</taxon>
        <taxon>Actinomycetota</taxon>
        <taxon>Actinomycetes</taxon>
        <taxon>Mycobacteriales</taxon>
        <taxon>Gordoniaceae</taxon>
        <taxon>Gordonia</taxon>
    </lineage>
</organism>
<dbReference type="OrthoDB" id="4381663at2"/>
<dbReference type="AlphaFoldDB" id="L7LEB7"/>
<evidence type="ECO:0000256" key="2">
    <source>
        <dbReference type="SAM" id="Phobius"/>
    </source>
</evidence>
<feature type="region of interest" description="Disordered" evidence="1">
    <location>
        <begin position="1"/>
        <end position="34"/>
    </location>
</feature>
<feature type="transmembrane region" description="Helical" evidence="2">
    <location>
        <begin position="44"/>
        <end position="63"/>
    </location>
</feature>
<evidence type="ECO:0000313" key="4">
    <source>
        <dbReference type="Proteomes" id="UP000053405"/>
    </source>
</evidence>
<feature type="region of interest" description="Disordered" evidence="1">
    <location>
        <begin position="202"/>
        <end position="233"/>
    </location>
</feature>
<name>L7LEB7_9ACTN</name>
<accession>L7LEB7</accession>
<keyword evidence="2" id="KW-1133">Transmembrane helix</keyword>
<feature type="compositionally biased region" description="Pro residues" evidence="1">
    <location>
        <begin position="214"/>
        <end position="233"/>
    </location>
</feature>
<evidence type="ECO:0008006" key="5">
    <source>
        <dbReference type="Google" id="ProtNLM"/>
    </source>
</evidence>
<feature type="compositionally biased region" description="Basic and acidic residues" evidence="1">
    <location>
        <begin position="21"/>
        <end position="34"/>
    </location>
</feature>
<dbReference type="RefSeq" id="WP_005942438.1">
    <property type="nucleotide sequence ID" value="NZ_ATVK01000058.1"/>
</dbReference>
<proteinExistence type="predicted"/>
<dbReference type="STRING" id="1121927.GOHSU_38_00370"/>
<protein>
    <recommendedName>
        <fullName evidence="5">Mce-associated membrane protein</fullName>
    </recommendedName>
</protein>
<sequence>MTDDKPKPTPDEDSTATDEAATDKPATEKPATEKGRQLTVSVRALAVGVVVALVCAALGVLIWQTVSARSELADLRSQEADSAKAEEIAGAYAVAAATLDYKDLTPWVASMKEGVSPELAKQYDLIGSTMEQVLTPLRMQTTAELVLAKTTDVSGDRFRVEAVVNVNTKTIQTPGGGITTAVYGIVLDRADDWIITSVGDPTSAVGAQIGENPDPAPAPVPDPQPAPEPEPGR</sequence>
<dbReference type="eggNOG" id="ENOG5032E19">
    <property type="taxonomic scope" value="Bacteria"/>
</dbReference>
<keyword evidence="2" id="KW-0472">Membrane</keyword>
<feature type="compositionally biased region" description="Basic and acidic residues" evidence="1">
    <location>
        <begin position="1"/>
        <end position="10"/>
    </location>
</feature>
<reference evidence="3 4" key="1">
    <citation type="submission" date="2012-12" db="EMBL/GenBank/DDBJ databases">
        <title>Whole genome shotgun sequence of Gordonia hirsuta NBRC 16056.</title>
        <authorList>
            <person name="Isaki-Nakamura S."/>
            <person name="Hosoyama A."/>
            <person name="Tsuchikane K."/>
            <person name="Katsumata H."/>
            <person name="Baba S."/>
            <person name="Yamazaki S."/>
            <person name="Fujita N."/>
        </authorList>
    </citation>
    <scope>NUCLEOTIDE SEQUENCE [LARGE SCALE GENOMIC DNA]</scope>
    <source>
        <strain evidence="3 4">NBRC 16056</strain>
    </source>
</reference>
<keyword evidence="4" id="KW-1185">Reference proteome</keyword>
<comment type="caution">
    <text evidence="3">The sequence shown here is derived from an EMBL/GenBank/DDBJ whole genome shotgun (WGS) entry which is preliminary data.</text>
</comment>
<evidence type="ECO:0000256" key="1">
    <source>
        <dbReference type="SAM" id="MobiDB-lite"/>
    </source>
</evidence>
<dbReference type="EMBL" id="BANT01000038">
    <property type="protein sequence ID" value="GAC58398.1"/>
    <property type="molecule type" value="Genomic_DNA"/>
</dbReference>
<keyword evidence="2" id="KW-0812">Transmembrane</keyword>
<gene>
    <name evidence="3" type="ORF">GOHSU_38_00370</name>
</gene>
<dbReference type="Proteomes" id="UP000053405">
    <property type="component" value="Unassembled WGS sequence"/>
</dbReference>
<evidence type="ECO:0000313" key="3">
    <source>
        <dbReference type="EMBL" id="GAC58398.1"/>
    </source>
</evidence>